<dbReference type="Gene3D" id="3.30.310.110">
    <property type="entry name" value="XisI-like"/>
    <property type="match status" value="1"/>
</dbReference>
<comment type="caution">
    <text evidence="1">The sequence shown here is derived from an EMBL/GenBank/DDBJ whole genome shotgun (WGS) entry which is preliminary data.</text>
</comment>
<dbReference type="RefSeq" id="WP_332864237.1">
    <property type="nucleotide sequence ID" value="NZ_JBAFSM010000010.1"/>
</dbReference>
<name>A0AAW9QG77_9CHRO</name>
<keyword evidence="2" id="KW-1185">Reference proteome</keyword>
<accession>A0AAW9QG77</accession>
<dbReference type="SUPFAM" id="SSF143847">
    <property type="entry name" value="XisI-like"/>
    <property type="match status" value="1"/>
</dbReference>
<gene>
    <name evidence="1" type="ORF">V0288_06525</name>
</gene>
<dbReference type="InterPro" id="IPR014968">
    <property type="entry name" value="XisI"/>
</dbReference>
<evidence type="ECO:0000313" key="1">
    <source>
        <dbReference type="EMBL" id="MEG3436770.1"/>
    </source>
</evidence>
<protein>
    <submittedName>
        <fullName evidence="1">XisI protein</fullName>
    </submittedName>
</protein>
<dbReference type="AlphaFoldDB" id="A0AAW9QG77"/>
<organism evidence="1 2">
    <name type="scientific">Pannus brasiliensis CCIBt3594</name>
    <dbReference type="NCBI Taxonomy" id="1427578"/>
    <lineage>
        <taxon>Bacteria</taxon>
        <taxon>Bacillati</taxon>
        <taxon>Cyanobacteriota</taxon>
        <taxon>Cyanophyceae</taxon>
        <taxon>Oscillatoriophycideae</taxon>
        <taxon>Chroococcales</taxon>
        <taxon>Microcystaceae</taxon>
        <taxon>Pannus</taxon>
    </lineage>
</organism>
<sequence>MDTVKEYREVIERVIEEYYRIPYSYGELSRKFIIDKDENNFLLLTIGWQNDKRVHGCLIHVEIIGDKVWIHRDGTEDGITDELVASGIPKKQIVLGFHHPDVRPYTEFAVN</sequence>
<dbReference type="EMBL" id="JBAFSM010000010">
    <property type="protein sequence ID" value="MEG3436770.1"/>
    <property type="molecule type" value="Genomic_DNA"/>
</dbReference>
<dbReference type="CDD" id="cd16382">
    <property type="entry name" value="XisI-like"/>
    <property type="match status" value="1"/>
</dbReference>
<dbReference type="Proteomes" id="UP001328733">
    <property type="component" value="Unassembled WGS sequence"/>
</dbReference>
<reference evidence="1 2" key="1">
    <citation type="submission" date="2024-01" db="EMBL/GenBank/DDBJ databases">
        <title>Genomic insights into the taxonomy and metabolism of the cyanobacterium Pannus brasiliensis CCIBt3594.</title>
        <authorList>
            <person name="Machado M."/>
            <person name="Botero N.B."/>
            <person name="Andreote A.P.D."/>
            <person name="Feitosa A.M.T."/>
            <person name="Popin R."/>
            <person name="Sivonen K."/>
            <person name="Fiore M.F."/>
        </authorList>
    </citation>
    <scope>NUCLEOTIDE SEQUENCE [LARGE SCALE GENOMIC DNA]</scope>
    <source>
        <strain evidence="1 2">CCIBt3594</strain>
    </source>
</reference>
<dbReference type="InterPro" id="IPR035943">
    <property type="entry name" value="XisI-like_sf"/>
</dbReference>
<dbReference type="Pfam" id="PF08869">
    <property type="entry name" value="XisI"/>
    <property type="match status" value="1"/>
</dbReference>
<evidence type="ECO:0000313" key="2">
    <source>
        <dbReference type="Proteomes" id="UP001328733"/>
    </source>
</evidence>
<proteinExistence type="predicted"/>